<dbReference type="AlphaFoldDB" id="A0A164X835"/>
<name>A0A164X835_DAUCS</name>
<proteinExistence type="predicted"/>
<evidence type="ECO:0000313" key="1">
    <source>
        <dbReference type="EMBL" id="WOH07269.1"/>
    </source>
</evidence>
<organism evidence="1 2">
    <name type="scientific">Daucus carota subsp. sativus</name>
    <name type="common">Carrot</name>
    <dbReference type="NCBI Taxonomy" id="79200"/>
    <lineage>
        <taxon>Eukaryota</taxon>
        <taxon>Viridiplantae</taxon>
        <taxon>Streptophyta</taxon>
        <taxon>Embryophyta</taxon>
        <taxon>Tracheophyta</taxon>
        <taxon>Spermatophyta</taxon>
        <taxon>Magnoliopsida</taxon>
        <taxon>eudicotyledons</taxon>
        <taxon>Gunneridae</taxon>
        <taxon>Pentapetalae</taxon>
        <taxon>asterids</taxon>
        <taxon>campanulids</taxon>
        <taxon>Apiales</taxon>
        <taxon>Apiaceae</taxon>
        <taxon>Apioideae</taxon>
        <taxon>Scandiceae</taxon>
        <taxon>Daucinae</taxon>
        <taxon>Daucus</taxon>
        <taxon>Daucus sect. Daucus</taxon>
    </lineage>
</organism>
<accession>A0A164X835</accession>
<sequence>MVLIDEVTLEALKKQAHKGDLYDSLFMGAEQQQDDIPGVSHVPNDDKGKGKEIMWKDILADEELPTWGFPLINEVHDLIPSVFETGESSLHGGADAIGKMYWDFN</sequence>
<dbReference type="EMBL" id="CP093348">
    <property type="protein sequence ID" value="WOH07269.1"/>
    <property type="molecule type" value="Genomic_DNA"/>
</dbReference>
<reference evidence="1" key="2">
    <citation type="submission" date="2022-03" db="EMBL/GenBank/DDBJ databases">
        <title>Draft title - Genomic analysis of global carrot germplasm unveils the trajectory of domestication and the origin of high carotenoid orange carrot.</title>
        <authorList>
            <person name="Iorizzo M."/>
            <person name="Ellison S."/>
            <person name="Senalik D."/>
            <person name="Macko-Podgorni A."/>
            <person name="Grzebelus D."/>
            <person name="Bostan H."/>
            <person name="Rolling W."/>
            <person name="Curaba J."/>
            <person name="Simon P."/>
        </authorList>
    </citation>
    <scope>NUCLEOTIDE SEQUENCE</scope>
    <source>
        <tissue evidence="1">Leaf</tissue>
    </source>
</reference>
<keyword evidence="2" id="KW-1185">Reference proteome</keyword>
<evidence type="ECO:0000313" key="2">
    <source>
        <dbReference type="Proteomes" id="UP000077755"/>
    </source>
</evidence>
<gene>
    <name evidence="1" type="ORF">DCAR_0626698</name>
</gene>
<reference evidence="1" key="1">
    <citation type="journal article" date="2016" name="Nat. Genet.">
        <title>A high-quality carrot genome assembly provides new insights into carotenoid accumulation and asterid genome evolution.</title>
        <authorList>
            <person name="Iorizzo M."/>
            <person name="Ellison S."/>
            <person name="Senalik D."/>
            <person name="Zeng P."/>
            <person name="Satapoomin P."/>
            <person name="Huang J."/>
            <person name="Bowman M."/>
            <person name="Iovene M."/>
            <person name="Sanseverino W."/>
            <person name="Cavagnaro P."/>
            <person name="Yildiz M."/>
            <person name="Macko-Podgorni A."/>
            <person name="Moranska E."/>
            <person name="Grzebelus E."/>
            <person name="Grzebelus D."/>
            <person name="Ashrafi H."/>
            <person name="Zheng Z."/>
            <person name="Cheng S."/>
            <person name="Spooner D."/>
            <person name="Van Deynze A."/>
            <person name="Simon P."/>
        </authorList>
    </citation>
    <scope>NUCLEOTIDE SEQUENCE</scope>
    <source>
        <tissue evidence="1">Leaf</tissue>
    </source>
</reference>
<protein>
    <submittedName>
        <fullName evidence="1">Uncharacterized protein</fullName>
    </submittedName>
</protein>
<dbReference type="Gramene" id="KZM92823">
    <property type="protein sequence ID" value="KZM92823"/>
    <property type="gene ID" value="DCAR_019812"/>
</dbReference>
<dbReference type="Proteomes" id="UP000077755">
    <property type="component" value="Chromosome 6"/>
</dbReference>